<name>A0A068NJQ0_FIMGI</name>
<dbReference type="eggNOG" id="COG4249">
    <property type="taxonomic scope" value="Bacteria"/>
</dbReference>
<dbReference type="Proteomes" id="UP000027982">
    <property type="component" value="Chromosome"/>
</dbReference>
<feature type="repeat" description="TPR" evidence="1">
    <location>
        <begin position="793"/>
        <end position="826"/>
    </location>
</feature>
<dbReference type="SUPFAM" id="SSF48452">
    <property type="entry name" value="TPR-like"/>
    <property type="match status" value="3"/>
</dbReference>
<evidence type="ECO:0000313" key="2">
    <source>
        <dbReference type="EMBL" id="AIE83731.1"/>
    </source>
</evidence>
<keyword evidence="3" id="KW-1185">Reference proteome</keyword>
<dbReference type="KEGG" id="fgi:OP10G_0363"/>
<organism evidence="2 3">
    <name type="scientific">Fimbriimonas ginsengisoli Gsoil 348</name>
    <dbReference type="NCBI Taxonomy" id="661478"/>
    <lineage>
        <taxon>Bacteria</taxon>
        <taxon>Bacillati</taxon>
        <taxon>Armatimonadota</taxon>
        <taxon>Fimbriimonadia</taxon>
        <taxon>Fimbriimonadales</taxon>
        <taxon>Fimbriimonadaceae</taxon>
        <taxon>Fimbriimonas</taxon>
    </lineage>
</organism>
<evidence type="ECO:0000256" key="1">
    <source>
        <dbReference type="PROSITE-ProRule" id="PRU00339"/>
    </source>
</evidence>
<dbReference type="Gene3D" id="1.25.40.10">
    <property type="entry name" value="Tetratricopeptide repeat domain"/>
    <property type="match status" value="2"/>
</dbReference>
<dbReference type="EMBL" id="CP007139">
    <property type="protein sequence ID" value="AIE83731.1"/>
    <property type="molecule type" value="Genomic_DNA"/>
</dbReference>
<dbReference type="AlphaFoldDB" id="A0A068NJQ0"/>
<dbReference type="Gene3D" id="3.40.50.1460">
    <property type="match status" value="1"/>
</dbReference>
<protein>
    <submittedName>
        <fullName evidence="2">TPR domain protein</fullName>
    </submittedName>
</protein>
<dbReference type="PANTHER" id="PTHR47050:SF1">
    <property type="entry name" value="TETRATRICOPEPTIDE REPEAT PROTEIN 24-LIKE"/>
    <property type="match status" value="1"/>
</dbReference>
<dbReference type="SMART" id="SM00028">
    <property type="entry name" value="TPR"/>
    <property type="match status" value="3"/>
</dbReference>
<evidence type="ECO:0000313" key="3">
    <source>
        <dbReference type="Proteomes" id="UP000027982"/>
    </source>
</evidence>
<reference evidence="2 3" key="1">
    <citation type="journal article" date="2014" name="PLoS ONE">
        <title>The first complete genome sequence of the class fimbriimonadia in the phylum armatimonadetes.</title>
        <authorList>
            <person name="Hu Z.Y."/>
            <person name="Wang Y.Z."/>
            <person name="Im W.T."/>
            <person name="Wang S.Y."/>
            <person name="Zhao G.P."/>
            <person name="Zheng H.J."/>
            <person name="Quan Z.X."/>
        </authorList>
    </citation>
    <scope>NUCLEOTIDE SEQUENCE [LARGE SCALE GENOMIC DNA]</scope>
    <source>
        <strain evidence="2">Gsoil 348</strain>
    </source>
</reference>
<proteinExistence type="predicted"/>
<dbReference type="InterPro" id="IPR011990">
    <property type="entry name" value="TPR-like_helical_dom_sf"/>
</dbReference>
<dbReference type="PANTHER" id="PTHR47050">
    <property type="entry name" value="TETRATRICOPEPTIDE REPEAT PROTEIN 24"/>
    <property type="match status" value="1"/>
</dbReference>
<dbReference type="eggNOG" id="COG0457">
    <property type="taxonomic scope" value="Bacteria"/>
</dbReference>
<dbReference type="InterPro" id="IPR024812">
    <property type="entry name" value="TPR_24"/>
</dbReference>
<accession>A0A068NJQ0</accession>
<dbReference type="HOGENOM" id="CLU_336734_0_0_0"/>
<keyword evidence="1" id="KW-0802">TPR repeat</keyword>
<gene>
    <name evidence="2" type="ORF">OP10G_0363</name>
</gene>
<dbReference type="InterPro" id="IPR019734">
    <property type="entry name" value="TPR_rpt"/>
</dbReference>
<dbReference type="PROSITE" id="PS50005">
    <property type="entry name" value="TPR"/>
    <property type="match status" value="1"/>
</dbReference>
<dbReference type="STRING" id="661478.OP10G_0363"/>
<sequence length="846" mass="92658">MTVTLALATLALSDVAIKPIDYGGTHFYRTSHALCIADDVGPNGESAFGNSVRTLAADLIDRCGFPRENVVVLDRGQATATRIRQELERLEDPRRVQANDRVFIALALHGEVDSGSGFFLGATPTKNATHRTNPDDYVPMAAVRDIVLKGIPAKHVMLVSDACYAGSIVDEGVGVPSPNASVKDQAQLPFRAIWAGTDAVSAAITNDSLKSTRFLGRLSSELEFLTKYKQGWVTAKDLFGRARSEIALPWTPVARGSFLFAVPKSALYDEQETLADTVNDARLQSSLEICNEKLLRIKALQVLLALVDEKKAPLDHARILGELGSAYFDTAKGSDANAALAIGIYRSVIPFMRSHGQAELAARALANLGSMYSMLGGPGDPARAIDCMKEAQRYYTRESHPLEWARTQATFAKAVAQSQSSSSEAARIAAPMLTQAIELARNKVSSNELAIMLNELGILLVNVDDTQAASCFESALAIVSERNDAEFWAKLQNSLGRALKGIKALPHHRAALTVFTEDSFPEAWAYTQFFLAEALFDSPTGDSESNSEEAIRGLRKALPHIHRETDQITWTSCRVLLADCLIRRPMFDLKAANESMTEADHLLSEVESGMDKDREPEPWAHAHVVTSRLLMLQGKKVEAVAAAQQALAALSEEKNPIPWMMTQLQLGEVLAKSASPRSQQTMAPAVIAMRAAQSVANRLGNKDVIAYASLLLASIQASYPEGYEAARQDCLKALSYYTRESHPRNWVAAKSMEGFIWFWSGENTAHQRESDEKAIQCHLEALAAVEENSESAALIHFNLGQVYLDLSDFKNAREHYTLARDIAKRLGYNPTIVERAESELRRIKST</sequence>